<dbReference type="RefSeq" id="WP_087737634.1">
    <property type="nucleotide sequence ID" value="NZ_CYGY02000059.1"/>
</dbReference>
<dbReference type="PRINTS" id="PR00039">
    <property type="entry name" value="HTHLYSR"/>
</dbReference>
<evidence type="ECO:0000313" key="7">
    <source>
        <dbReference type="Proteomes" id="UP000195569"/>
    </source>
</evidence>
<dbReference type="PANTHER" id="PTHR30419:SF8">
    <property type="entry name" value="NITROGEN ASSIMILATION TRANSCRIPTIONAL ACTIVATOR-RELATED"/>
    <property type="match status" value="1"/>
</dbReference>
<comment type="similarity">
    <text evidence="1">Belongs to the LysR transcriptional regulatory family.</text>
</comment>
<proteinExistence type="inferred from homology"/>
<name>A0A1N7SJV1_9BURK</name>
<dbReference type="EMBL" id="CYGY02000059">
    <property type="protein sequence ID" value="SIT47600.1"/>
    <property type="molecule type" value="Genomic_DNA"/>
</dbReference>
<dbReference type="SUPFAM" id="SSF46785">
    <property type="entry name" value="Winged helix' DNA-binding domain"/>
    <property type="match status" value="1"/>
</dbReference>
<reference evidence="6" key="1">
    <citation type="submission" date="2016-12" db="EMBL/GenBank/DDBJ databases">
        <authorList>
            <person name="Moulin L."/>
        </authorList>
    </citation>
    <scope>NUCLEOTIDE SEQUENCE [LARGE SCALE GENOMIC DNA]</scope>
    <source>
        <strain evidence="6">STM 7183</strain>
    </source>
</reference>
<protein>
    <submittedName>
        <fullName evidence="6">Transcriptional regulator, LysR family</fullName>
    </submittedName>
</protein>
<dbReference type="OrthoDB" id="8627799at2"/>
<dbReference type="InterPro" id="IPR005119">
    <property type="entry name" value="LysR_subst-bd"/>
</dbReference>
<gene>
    <name evidence="6" type="ORF">BN2476_590027</name>
</gene>
<accession>A0A1N7SJV1</accession>
<dbReference type="InterPro" id="IPR050950">
    <property type="entry name" value="HTH-type_LysR_regulators"/>
</dbReference>
<keyword evidence="4" id="KW-0804">Transcription</keyword>
<dbReference type="PROSITE" id="PS50931">
    <property type="entry name" value="HTH_LYSR"/>
    <property type="match status" value="1"/>
</dbReference>
<dbReference type="PANTHER" id="PTHR30419">
    <property type="entry name" value="HTH-TYPE TRANSCRIPTIONAL REGULATOR YBHD"/>
    <property type="match status" value="1"/>
</dbReference>
<keyword evidence="7" id="KW-1185">Reference proteome</keyword>
<evidence type="ECO:0000256" key="2">
    <source>
        <dbReference type="ARBA" id="ARBA00023015"/>
    </source>
</evidence>
<dbReference type="Proteomes" id="UP000195569">
    <property type="component" value="Unassembled WGS sequence"/>
</dbReference>
<keyword evidence="3" id="KW-0238">DNA-binding</keyword>
<evidence type="ECO:0000256" key="3">
    <source>
        <dbReference type="ARBA" id="ARBA00023125"/>
    </source>
</evidence>
<dbReference type="SUPFAM" id="SSF53850">
    <property type="entry name" value="Periplasmic binding protein-like II"/>
    <property type="match status" value="1"/>
</dbReference>
<dbReference type="Gene3D" id="3.40.190.290">
    <property type="match status" value="1"/>
</dbReference>
<keyword evidence="2" id="KW-0805">Transcription regulation</keyword>
<dbReference type="GO" id="GO:0005829">
    <property type="term" value="C:cytosol"/>
    <property type="evidence" value="ECO:0007669"/>
    <property type="project" value="TreeGrafter"/>
</dbReference>
<dbReference type="InterPro" id="IPR036390">
    <property type="entry name" value="WH_DNA-bd_sf"/>
</dbReference>
<feature type="domain" description="HTH lysR-type" evidence="5">
    <location>
        <begin position="15"/>
        <end position="72"/>
    </location>
</feature>
<dbReference type="Pfam" id="PF03466">
    <property type="entry name" value="LysR_substrate"/>
    <property type="match status" value="1"/>
</dbReference>
<evidence type="ECO:0000313" key="6">
    <source>
        <dbReference type="EMBL" id="SIT47600.1"/>
    </source>
</evidence>
<sequence>MHRFPLSQIGLSRNLKLSQLLIFDRVIETGSILRAANDLGLTQPAVTKVIQELESSLGGVLFERSNRGVVPTDLGRVVGRRVKSLLAEFRHMTDELDHFRFGTAGHVIVGTLISASAHLLPMAITRLKARSPEVLVTVREGPTAQLFPSLATGELDIVVGRLPEVELPISDAFALTHHALFDDAMTIVVGSAHAFAREPIGSLRELAGAPWILPTTESPLRLSVERMFREAGLALPADLVESLSVLTNLGLLIESPRVALMPRVAATQFVRAGLLRILDIPETGSFGTVGYSVRSNKELSPACEAFVACLREVAEASTKV</sequence>
<organism evidence="6 7">
    <name type="scientific">Paraburkholderia piptadeniae</name>
    <dbReference type="NCBI Taxonomy" id="1701573"/>
    <lineage>
        <taxon>Bacteria</taxon>
        <taxon>Pseudomonadati</taxon>
        <taxon>Pseudomonadota</taxon>
        <taxon>Betaproteobacteria</taxon>
        <taxon>Burkholderiales</taxon>
        <taxon>Burkholderiaceae</taxon>
        <taxon>Paraburkholderia</taxon>
    </lineage>
</organism>
<dbReference type="AlphaFoldDB" id="A0A1N7SJV1"/>
<dbReference type="InterPro" id="IPR000847">
    <property type="entry name" value="LysR_HTH_N"/>
</dbReference>
<dbReference type="GO" id="GO:0003700">
    <property type="term" value="F:DNA-binding transcription factor activity"/>
    <property type="evidence" value="ECO:0007669"/>
    <property type="project" value="InterPro"/>
</dbReference>
<evidence type="ECO:0000256" key="1">
    <source>
        <dbReference type="ARBA" id="ARBA00009437"/>
    </source>
</evidence>
<dbReference type="GO" id="GO:0003677">
    <property type="term" value="F:DNA binding"/>
    <property type="evidence" value="ECO:0007669"/>
    <property type="project" value="UniProtKB-KW"/>
</dbReference>
<dbReference type="Pfam" id="PF00126">
    <property type="entry name" value="HTH_1"/>
    <property type="match status" value="1"/>
</dbReference>
<dbReference type="InterPro" id="IPR036388">
    <property type="entry name" value="WH-like_DNA-bd_sf"/>
</dbReference>
<comment type="caution">
    <text evidence="6">The sequence shown here is derived from an EMBL/GenBank/DDBJ whole genome shotgun (WGS) entry which is preliminary data.</text>
</comment>
<dbReference type="Gene3D" id="1.10.10.10">
    <property type="entry name" value="Winged helix-like DNA-binding domain superfamily/Winged helix DNA-binding domain"/>
    <property type="match status" value="1"/>
</dbReference>
<evidence type="ECO:0000259" key="5">
    <source>
        <dbReference type="PROSITE" id="PS50931"/>
    </source>
</evidence>
<evidence type="ECO:0000256" key="4">
    <source>
        <dbReference type="ARBA" id="ARBA00023163"/>
    </source>
</evidence>